<keyword evidence="6" id="KW-0762">Sugar transport</keyword>
<evidence type="ECO:0000256" key="1">
    <source>
        <dbReference type="ARBA" id="ARBA00000683"/>
    </source>
</evidence>
<dbReference type="InterPro" id="IPR008279">
    <property type="entry name" value="PEP-util_enz_mobile_dom"/>
</dbReference>
<comment type="catalytic activity">
    <reaction evidence="1">
        <text>L-histidyl-[protein] + phosphoenolpyruvate = N(pros)-phospho-L-histidyl-[protein] + pyruvate</text>
        <dbReference type="Rhea" id="RHEA:23880"/>
        <dbReference type="Rhea" id="RHEA-COMP:9745"/>
        <dbReference type="Rhea" id="RHEA-COMP:9746"/>
        <dbReference type="ChEBI" id="CHEBI:15361"/>
        <dbReference type="ChEBI" id="CHEBI:29979"/>
        <dbReference type="ChEBI" id="CHEBI:58702"/>
        <dbReference type="ChEBI" id="CHEBI:64837"/>
        <dbReference type="EC" id="2.7.3.9"/>
    </reaction>
</comment>
<comment type="subcellular location">
    <subcellularLocation>
        <location evidence="2">Cytoplasm</location>
    </subcellularLocation>
</comment>
<evidence type="ECO:0000256" key="7">
    <source>
        <dbReference type="ARBA" id="ARBA00022683"/>
    </source>
</evidence>
<dbReference type="PROSITE" id="PS00369">
    <property type="entry name" value="PTS_HPR_HIS"/>
    <property type="match status" value="1"/>
</dbReference>
<keyword evidence="5" id="KW-0963">Cytoplasm</keyword>
<evidence type="ECO:0000256" key="4">
    <source>
        <dbReference type="ARBA" id="ARBA00022448"/>
    </source>
</evidence>
<dbReference type="PANTHER" id="PTHR46244">
    <property type="entry name" value="PHOSPHOENOLPYRUVATE-PROTEIN PHOSPHOTRANSFERASE"/>
    <property type="match status" value="1"/>
</dbReference>
<dbReference type="NCBIfam" id="TIGR00830">
    <property type="entry name" value="PTBA"/>
    <property type="match status" value="1"/>
</dbReference>
<dbReference type="EMBL" id="JAHWZX010000003">
    <property type="protein sequence ID" value="MBW4330233.1"/>
    <property type="molecule type" value="Genomic_DNA"/>
</dbReference>
<name>A0ABS6XJ40_9SPHN</name>
<accession>A0ABS6XJ40</accession>
<dbReference type="PROSITE" id="PS51350">
    <property type="entry name" value="PTS_HPR_DOM"/>
    <property type="match status" value="1"/>
</dbReference>
<evidence type="ECO:0000256" key="2">
    <source>
        <dbReference type="ARBA" id="ARBA00004496"/>
    </source>
</evidence>
<organism evidence="10 11">
    <name type="scientific">Stakelama flava</name>
    <dbReference type="NCBI Taxonomy" id="2860338"/>
    <lineage>
        <taxon>Bacteria</taxon>
        <taxon>Pseudomonadati</taxon>
        <taxon>Pseudomonadota</taxon>
        <taxon>Alphaproteobacteria</taxon>
        <taxon>Sphingomonadales</taxon>
        <taxon>Sphingomonadaceae</taxon>
        <taxon>Stakelama</taxon>
    </lineage>
</organism>
<dbReference type="GO" id="GO:0008965">
    <property type="term" value="F:phosphoenolpyruvate-protein phosphotransferase activity"/>
    <property type="evidence" value="ECO:0007669"/>
    <property type="project" value="UniProtKB-EC"/>
</dbReference>
<dbReference type="InterPro" id="IPR000121">
    <property type="entry name" value="PEP_util_C"/>
</dbReference>
<dbReference type="InterPro" id="IPR050499">
    <property type="entry name" value="PEP-utilizing_PTS_enzyme"/>
</dbReference>
<dbReference type="Pfam" id="PF00391">
    <property type="entry name" value="PEP-utilizers"/>
    <property type="match status" value="1"/>
</dbReference>
<gene>
    <name evidence="10" type="primary">ptsP</name>
    <name evidence="10" type="ORF">KY084_05010</name>
</gene>
<dbReference type="Pfam" id="PF05524">
    <property type="entry name" value="PEP-utilisers_N"/>
    <property type="match status" value="1"/>
</dbReference>
<dbReference type="RefSeq" id="WP_219237332.1">
    <property type="nucleotide sequence ID" value="NZ_JAHWZX010000003.1"/>
</dbReference>
<dbReference type="Pfam" id="PF02896">
    <property type="entry name" value="PEP-utilizers_C"/>
    <property type="match status" value="1"/>
</dbReference>
<sequence length="826" mass="84304">MSAAILSPLAGWATPIGKVADPVFADAMLGDGIAIDPVEGRLVAPGAGRVENVHPAGHAVTLALDSGAVLLMHIGLDTVGLGGKGFAPRVAEGDRVAAGDTLIDFDLDQLARTARSLITPVIVTNGDAFAIANRADEGAIASGAPLMFLEAVAADLAAEAIDARALSVARTLSLPLAHGLHARPAARIATLAGEYDARIELEAGARSVSARSSVAMLGLALGHGATVTLRGAGPQADAAVDALTALIESGMGEYVPVPDAPAHPVASETMPVRLNGVVAVPGMAIGPAWRIPDMASAVPEAGADETVERARLHAARAAVRKRLAEAADAEGAAGEIAAAHLALIDDPMLEEAAARQIARGKSAGAAWREAIAAASEPLRQTGDKRFAERIDDFADLEQRVLTELYGDAIAPPSPPDGAILIADTLYPSQLMALAGAGLAGIVTAKGGATSHVAIIAAGIGVPMLAGTGESLNRVEAGTALILGAGTVRIDPDPSQLHAARADAALRERRREAARASAHEPAITIDGTRIELVANCGSAGEARAAIAEGGEGCGLLRTEFLFLDRAAPPDMEEQRAACQAVADALGNRPLIVRTLDIGADKPAPWLPMDAEENPALGLRGIRLQLARTELLETQLRALLAVEAHALRIMLPMVCDAGELEQAKAMLETLAHEAGRAPPPLGIMVETPAAALTAATLAQSAAFFSIGSNDLTQYALARDRTNPAVAAGLDALHPAVLQLIDATVRGGASHGVWTGVCGGIAAIPEAVPLLVGLGVSELSVPVASIAEIKAMVRTLNAAQCSDLARQALTARDADSVRALIRPLMEEAA</sequence>
<keyword evidence="11" id="KW-1185">Reference proteome</keyword>
<evidence type="ECO:0000256" key="5">
    <source>
        <dbReference type="ARBA" id="ARBA00022490"/>
    </source>
</evidence>
<dbReference type="Proteomes" id="UP001197214">
    <property type="component" value="Unassembled WGS sequence"/>
</dbReference>
<dbReference type="Pfam" id="PF00358">
    <property type="entry name" value="PTS_EIIA_1"/>
    <property type="match status" value="1"/>
</dbReference>
<feature type="domain" description="PTS EIIA type-1" evidence="8">
    <location>
        <begin position="21"/>
        <end position="125"/>
    </location>
</feature>
<dbReference type="NCBIfam" id="TIGR01003">
    <property type="entry name" value="PTS_HPr_family"/>
    <property type="match status" value="1"/>
</dbReference>
<dbReference type="CDD" id="cd00367">
    <property type="entry name" value="PTS-HPr_like"/>
    <property type="match status" value="1"/>
</dbReference>
<keyword evidence="10" id="KW-0808">Transferase</keyword>
<proteinExistence type="predicted"/>
<dbReference type="PANTHER" id="PTHR46244:SF6">
    <property type="entry name" value="PHOSPHOENOLPYRUVATE-PROTEIN PHOSPHOTRANSFERASE"/>
    <property type="match status" value="1"/>
</dbReference>
<evidence type="ECO:0000259" key="9">
    <source>
        <dbReference type="PROSITE" id="PS51350"/>
    </source>
</evidence>
<keyword evidence="7" id="KW-0598">Phosphotransferase system</keyword>
<keyword evidence="4" id="KW-0813">Transport</keyword>
<dbReference type="PROSITE" id="PS51093">
    <property type="entry name" value="PTS_EIIA_TYPE_1"/>
    <property type="match status" value="1"/>
</dbReference>
<reference evidence="10 11" key="1">
    <citation type="submission" date="2021-07" db="EMBL/GenBank/DDBJ databases">
        <title>Stakelama flava sp. nov., a novel endophytic bacterium isolated from branch of Kandelia candel.</title>
        <authorList>
            <person name="Tuo L."/>
        </authorList>
    </citation>
    <scope>NUCLEOTIDE SEQUENCE [LARGE SCALE GENOMIC DNA]</scope>
    <source>
        <strain evidence="10 11">CBK3Z-3</strain>
    </source>
</reference>
<dbReference type="InterPro" id="IPR000032">
    <property type="entry name" value="HPr-like"/>
</dbReference>
<dbReference type="InterPro" id="IPR008731">
    <property type="entry name" value="PTS_EIN"/>
</dbReference>
<dbReference type="InterPro" id="IPR001020">
    <property type="entry name" value="PTS_HPr_His_P_site"/>
</dbReference>
<evidence type="ECO:0000256" key="6">
    <source>
        <dbReference type="ARBA" id="ARBA00022597"/>
    </source>
</evidence>
<evidence type="ECO:0000256" key="3">
    <source>
        <dbReference type="ARBA" id="ARBA00012232"/>
    </source>
</evidence>
<evidence type="ECO:0000313" key="10">
    <source>
        <dbReference type="EMBL" id="MBW4330233.1"/>
    </source>
</evidence>
<comment type="caution">
    <text evidence="10">The sequence shown here is derived from an EMBL/GenBank/DDBJ whole genome shotgun (WGS) entry which is preliminary data.</text>
</comment>
<dbReference type="Pfam" id="PF00381">
    <property type="entry name" value="PTS-HPr"/>
    <property type="match status" value="1"/>
</dbReference>
<dbReference type="EC" id="2.7.3.9" evidence="3"/>
<dbReference type="InterPro" id="IPR001127">
    <property type="entry name" value="PTS_EIIA_1_perm"/>
</dbReference>
<evidence type="ECO:0000259" key="8">
    <source>
        <dbReference type="PROSITE" id="PS51093"/>
    </source>
</evidence>
<dbReference type="InterPro" id="IPR006318">
    <property type="entry name" value="PTS_EI-like"/>
</dbReference>
<dbReference type="PROSITE" id="PS00371">
    <property type="entry name" value="PTS_EIIA_TYPE_1_HIS"/>
    <property type="match status" value="1"/>
</dbReference>
<protein>
    <recommendedName>
        <fullName evidence="3">phosphoenolpyruvate--protein phosphotransferase</fullName>
        <ecNumber evidence="3">2.7.3.9</ecNumber>
    </recommendedName>
</protein>
<dbReference type="NCBIfam" id="TIGR01417">
    <property type="entry name" value="PTS_I_fam"/>
    <property type="match status" value="1"/>
</dbReference>
<evidence type="ECO:0000313" key="11">
    <source>
        <dbReference type="Proteomes" id="UP001197214"/>
    </source>
</evidence>
<feature type="domain" description="HPr" evidence="9">
    <location>
        <begin position="167"/>
        <end position="254"/>
    </location>
</feature>